<dbReference type="EMBL" id="VFOR01000002">
    <property type="protein sequence ID" value="TQL57925.1"/>
    <property type="molecule type" value="Genomic_DNA"/>
</dbReference>
<sequence length="161" mass="17346">MNRCGLAGGDYDGPVTIRLESFDRLRFWLLGMCAVVALAAFLWWSADRWHGLGVVIVFTGLMGALSLWALPSDLVRVIELDEHTVTVRRASPTVTSIDRSEVVDAALEGDVLRLELVDGAAAKYPDVLALGLADGNTVRLPLATSTPESSVKLAELVEQIA</sequence>
<keyword evidence="1" id="KW-1133">Transmembrane helix</keyword>
<evidence type="ECO:0000313" key="2">
    <source>
        <dbReference type="EMBL" id="TQL57925.1"/>
    </source>
</evidence>
<gene>
    <name evidence="2" type="ORF">FB460_1773</name>
</gene>
<keyword evidence="3" id="KW-1185">Reference proteome</keyword>
<comment type="caution">
    <text evidence="2">The sequence shown here is derived from an EMBL/GenBank/DDBJ whole genome shotgun (WGS) entry which is preliminary data.</text>
</comment>
<evidence type="ECO:0000256" key="1">
    <source>
        <dbReference type="SAM" id="Phobius"/>
    </source>
</evidence>
<feature type="transmembrane region" description="Helical" evidence="1">
    <location>
        <begin position="52"/>
        <end position="70"/>
    </location>
</feature>
<protein>
    <recommendedName>
        <fullName evidence="4">DUF3093 family protein</fullName>
    </recommendedName>
</protein>
<organism evidence="2 3">
    <name type="scientific">Propioniferax innocua</name>
    <dbReference type="NCBI Taxonomy" id="1753"/>
    <lineage>
        <taxon>Bacteria</taxon>
        <taxon>Bacillati</taxon>
        <taxon>Actinomycetota</taxon>
        <taxon>Actinomycetes</taxon>
        <taxon>Propionibacteriales</taxon>
        <taxon>Propionibacteriaceae</taxon>
        <taxon>Propioniferax</taxon>
    </lineage>
</organism>
<accession>A0A542ZC43</accession>
<evidence type="ECO:0000313" key="3">
    <source>
        <dbReference type="Proteomes" id="UP000316196"/>
    </source>
</evidence>
<dbReference type="AlphaFoldDB" id="A0A542ZC43"/>
<name>A0A542ZC43_9ACTN</name>
<keyword evidence="1" id="KW-0472">Membrane</keyword>
<feature type="transmembrane region" description="Helical" evidence="1">
    <location>
        <begin position="27"/>
        <end position="46"/>
    </location>
</feature>
<dbReference type="Proteomes" id="UP000316196">
    <property type="component" value="Unassembled WGS sequence"/>
</dbReference>
<reference evidence="2 3" key="1">
    <citation type="submission" date="2019-06" db="EMBL/GenBank/DDBJ databases">
        <title>Sequencing the genomes of 1000 actinobacteria strains.</title>
        <authorList>
            <person name="Klenk H.-P."/>
        </authorList>
    </citation>
    <scope>NUCLEOTIDE SEQUENCE [LARGE SCALE GENOMIC DNA]</scope>
    <source>
        <strain evidence="2 3">DSM 8251</strain>
    </source>
</reference>
<keyword evidence="1" id="KW-0812">Transmembrane</keyword>
<proteinExistence type="predicted"/>
<evidence type="ECO:0008006" key="4">
    <source>
        <dbReference type="Google" id="ProtNLM"/>
    </source>
</evidence>